<comment type="caution">
    <text evidence="1">The sequence shown here is derived from an EMBL/GenBank/DDBJ whole genome shotgun (WGS) entry which is preliminary data.</text>
</comment>
<organism evidence="1 2">
    <name type="scientific">Pararge aegeria aegeria</name>
    <dbReference type="NCBI Taxonomy" id="348720"/>
    <lineage>
        <taxon>Eukaryota</taxon>
        <taxon>Metazoa</taxon>
        <taxon>Ecdysozoa</taxon>
        <taxon>Arthropoda</taxon>
        <taxon>Hexapoda</taxon>
        <taxon>Insecta</taxon>
        <taxon>Pterygota</taxon>
        <taxon>Neoptera</taxon>
        <taxon>Endopterygota</taxon>
        <taxon>Lepidoptera</taxon>
        <taxon>Glossata</taxon>
        <taxon>Ditrysia</taxon>
        <taxon>Papilionoidea</taxon>
        <taxon>Nymphalidae</taxon>
        <taxon>Satyrinae</taxon>
        <taxon>Satyrini</taxon>
        <taxon>Parargina</taxon>
        <taxon>Pararge</taxon>
    </lineage>
</organism>
<gene>
    <name evidence="1" type="primary">jg4187</name>
    <name evidence="1" type="ORF">PAEG_LOCUS23348</name>
</gene>
<sequence>MQKRNKAGVSVEVRRSIGAIHSRPPQAPQKRIVRGHLSRDAFIARLQSTPPALRRTNFSLKAALSFEGCLLETLTHQISSVCFNFELISFESF</sequence>
<proteinExistence type="predicted"/>
<dbReference type="AlphaFoldDB" id="A0A8S4S6W6"/>
<dbReference type="Proteomes" id="UP000838756">
    <property type="component" value="Unassembled WGS sequence"/>
</dbReference>
<reference evidence="1" key="1">
    <citation type="submission" date="2022-03" db="EMBL/GenBank/DDBJ databases">
        <authorList>
            <person name="Lindestad O."/>
        </authorList>
    </citation>
    <scope>NUCLEOTIDE SEQUENCE</scope>
</reference>
<accession>A0A8S4S6W6</accession>
<name>A0A8S4S6W6_9NEOP</name>
<evidence type="ECO:0000313" key="1">
    <source>
        <dbReference type="EMBL" id="CAH2258454.1"/>
    </source>
</evidence>
<evidence type="ECO:0000313" key="2">
    <source>
        <dbReference type="Proteomes" id="UP000838756"/>
    </source>
</evidence>
<protein>
    <submittedName>
        <fullName evidence="1">Jg4187 protein</fullName>
    </submittedName>
</protein>
<dbReference type="EMBL" id="CAKXAJ010026146">
    <property type="protein sequence ID" value="CAH2258454.1"/>
    <property type="molecule type" value="Genomic_DNA"/>
</dbReference>
<keyword evidence="2" id="KW-1185">Reference proteome</keyword>